<accession>A0A1D2N734</accession>
<dbReference type="EMBL" id="LJIJ01000172">
    <property type="protein sequence ID" value="ODN01079.1"/>
    <property type="molecule type" value="Genomic_DNA"/>
</dbReference>
<comment type="caution">
    <text evidence="2">The sequence shown here is derived from an EMBL/GenBank/DDBJ whole genome shotgun (WGS) entry which is preliminary data.</text>
</comment>
<organism evidence="2 3">
    <name type="scientific">Orchesella cincta</name>
    <name type="common">Springtail</name>
    <name type="synonym">Podura cincta</name>
    <dbReference type="NCBI Taxonomy" id="48709"/>
    <lineage>
        <taxon>Eukaryota</taxon>
        <taxon>Metazoa</taxon>
        <taxon>Ecdysozoa</taxon>
        <taxon>Arthropoda</taxon>
        <taxon>Hexapoda</taxon>
        <taxon>Collembola</taxon>
        <taxon>Entomobryomorpha</taxon>
        <taxon>Entomobryoidea</taxon>
        <taxon>Orchesellidae</taxon>
        <taxon>Orchesellinae</taxon>
        <taxon>Orchesella</taxon>
    </lineage>
</organism>
<keyword evidence="1" id="KW-1133">Transmembrane helix</keyword>
<feature type="transmembrane region" description="Helical" evidence="1">
    <location>
        <begin position="245"/>
        <end position="265"/>
    </location>
</feature>
<dbReference type="OMA" id="IRFANII"/>
<reference evidence="2 3" key="1">
    <citation type="journal article" date="2016" name="Genome Biol. Evol.">
        <title>Gene Family Evolution Reflects Adaptation to Soil Environmental Stressors in the Genome of the Collembolan Orchesella cincta.</title>
        <authorList>
            <person name="Faddeeva-Vakhrusheva A."/>
            <person name="Derks M.F."/>
            <person name="Anvar S.Y."/>
            <person name="Agamennone V."/>
            <person name="Suring W."/>
            <person name="Smit S."/>
            <person name="van Straalen N.M."/>
            <person name="Roelofs D."/>
        </authorList>
    </citation>
    <scope>NUCLEOTIDE SEQUENCE [LARGE SCALE GENOMIC DNA]</scope>
    <source>
        <tissue evidence="2">Mixed pool</tissue>
    </source>
</reference>
<sequence length="384" mass="43624">MTQLVGTVVKVYTHVACDVTYSLNKACKMAGLLSSNNTNKDEEITYEFKWSSAAFASTVFVASFNGFILLVWILNGFLDISYPVRLVVENSNNWIGENLIKGSELIGIINSVIKVSMPVGSWILTSAHLVGVHYLCDFLNDWPNFFQQFEAVFIPNYRIKFNLTRKRNVLCIIWLTPVVILCFSMKAVNTMADHIPSIVLNGMTVQYQAFQTNISTEQVHGWMKLISLLRLQSSRVENYIGLQNLWSIFEVFLSVLMNLSMMVFLFMNNALTSDSNFLPYVFIFTSFFLLSLYWKIHFSESITATEQTIVGKIVEMDTPDDDSDTRLEMKLICDMICNDPTEIRIGNILTLNKSLLLAPACIISGSDSSVHKIFLKMKRHKEIA</sequence>
<dbReference type="Proteomes" id="UP000094527">
    <property type="component" value="Unassembled WGS sequence"/>
</dbReference>
<feature type="transmembrane region" description="Helical" evidence="1">
    <location>
        <begin position="277"/>
        <end position="294"/>
    </location>
</feature>
<proteinExistence type="predicted"/>
<evidence type="ECO:0000313" key="3">
    <source>
        <dbReference type="Proteomes" id="UP000094527"/>
    </source>
</evidence>
<dbReference type="OrthoDB" id="8298457at2759"/>
<dbReference type="AlphaFoldDB" id="A0A1D2N734"/>
<evidence type="ECO:0000313" key="2">
    <source>
        <dbReference type="EMBL" id="ODN01079.1"/>
    </source>
</evidence>
<evidence type="ECO:0000256" key="1">
    <source>
        <dbReference type="SAM" id="Phobius"/>
    </source>
</evidence>
<gene>
    <name evidence="2" type="ORF">Ocin01_05603</name>
</gene>
<feature type="transmembrane region" description="Helical" evidence="1">
    <location>
        <begin position="53"/>
        <end position="75"/>
    </location>
</feature>
<name>A0A1D2N734_ORCCI</name>
<keyword evidence="3" id="KW-1185">Reference proteome</keyword>
<keyword evidence="1" id="KW-0812">Transmembrane</keyword>
<keyword evidence="1" id="KW-0472">Membrane</keyword>
<protein>
    <submittedName>
        <fullName evidence="2">Uncharacterized protein</fullName>
    </submittedName>
</protein>